<gene>
    <name evidence="12" type="ORF">IAC80_06820</name>
</gene>
<reference evidence="12" key="2">
    <citation type="journal article" date="2021" name="PeerJ">
        <title>Extensive microbial diversity within the chicken gut microbiome revealed by metagenomics and culture.</title>
        <authorList>
            <person name="Gilroy R."/>
            <person name="Ravi A."/>
            <person name="Getino M."/>
            <person name="Pursley I."/>
            <person name="Horton D.L."/>
            <person name="Alikhan N.F."/>
            <person name="Baker D."/>
            <person name="Gharbi K."/>
            <person name="Hall N."/>
            <person name="Watson M."/>
            <person name="Adriaenssens E.M."/>
            <person name="Foster-Nyarko E."/>
            <person name="Jarju S."/>
            <person name="Secka A."/>
            <person name="Antonio M."/>
            <person name="Oren A."/>
            <person name="Chaudhuri R.R."/>
            <person name="La Ragione R."/>
            <person name="Hildebrand F."/>
            <person name="Pallen M.J."/>
        </authorList>
    </citation>
    <scope>NUCLEOTIDE SEQUENCE</scope>
    <source>
        <strain evidence="12">ChiBcec6-7307</strain>
    </source>
</reference>
<dbReference type="PROSITE" id="PS50893">
    <property type="entry name" value="ABC_TRANSPORTER_2"/>
    <property type="match status" value="1"/>
</dbReference>
<dbReference type="InterPro" id="IPR036640">
    <property type="entry name" value="ABC1_TM_sf"/>
</dbReference>
<feature type="transmembrane region" description="Helical" evidence="9">
    <location>
        <begin position="12"/>
        <end position="29"/>
    </location>
</feature>
<dbReference type="PANTHER" id="PTHR43394">
    <property type="entry name" value="ATP-DEPENDENT PERMEASE MDL1, MITOCHONDRIAL"/>
    <property type="match status" value="1"/>
</dbReference>
<dbReference type="SUPFAM" id="SSF90123">
    <property type="entry name" value="ABC transporter transmembrane region"/>
    <property type="match status" value="1"/>
</dbReference>
<dbReference type="InterPro" id="IPR017871">
    <property type="entry name" value="ABC_transporter-like_CS"/>
</dbReference>
<feature type="domain" description="ABC transporter" evidence="10">
    <location>
        <begin position="340"/>
        <end position="577"/>
    </location>
</feature>
<evidence type="ECO:0000256" key="4">
    <source>
        <dbReference type="ARBA" id="ARBA00022692"/>
    </source>
</evidence>
<evidence type="ECO:0000256" key="5">
    <source>
        <dbReference type="ARBA" id="ARBA00022741"/>
    </source>
</evidence>
<dbReference type="FunFam" id="3.40.50.300:FF:000854">
    <property type="entry name" value="Multidrug ABC transporter ATP-binding protein"/>
    <property type="match status" value="1"/>
</dbReference>
<dbReference type="GO" id="GO:0016887">
    <property type="term" value="F:ATP hydrolysis activity"/>
    <property type="evidence" value="ECO:0007669"/>
    <property type="project" value="InterPro"/>
</dbReference>
<dbReference type="CDD" id="cd18548">
    <property type="entry name" value="ABC_6TM_Tm287_like"/>
    <property type="match status" value="1"/>
</dbReference>
<accession>A0A9D1T8M7</accession>
<dbReference type="SUPFAM" id="SSF52540">
    <property type="entry name" value="P-loop containing nucleoside triphosphate hydrolases"/>
    <property type="match status" value="1"/>
</dbReference>
<dbReference type="AlphaFoldDB" id="A0A9D1T8M7"/>
<dbReference type="SMART" id="SM00382">
    <property type="entry name" value="AAA"/>
    <property type="match status" value="1"/>
</dbReference>
<evidence type="ECO:0000256" key="1">
    <source>
        <dbReference type="ARBA" id="ARBA00004651"/>
    </source>
</evidence>
<evidence type="ECO:0000256" key="9">
    <source>
        <dbReference type="SAM" id="Phobius"/>
    </source>
</evidence>
<evidence type="ECO:0000256" key="6">
    <source>
        <dbReference type="ARBA" id="ARBA00022840"/>
    </source>
</evidence>
<comment type="subcellular location">
    <subcellularLocation>
        <location evidence="1">Cell membrane</location>
        <topology evidence="1">Multi-pass membrane protein</topology>
    </subcellularLocation>
</comment>
<keyword evidence="4 9" id="KW-0812">Transmembrane</keyword>
<dbReference type="InterPro" id="IPR039421">
    <property type="entry name" value="Type_1_exporter"/>
</dbReference>
<dbReference type="InterPro" id="IPR003439">
    <property type="entry name" value="ABC_transporter-like_ATP-bd"/>
</dbReference>
<dbReference type="PANTHER" id="PTHR43394:SF1">
    <property type="entry name" value="ATP-BINDING CASSETTE SUB-FAMILY B MEMBER 10, MITOCHONDRIAL"/>
    <property type="match status" value="1"/>
</dbReference>
<dbReference type="PROSITE" id="PS00211">
    <property type="entry name" value="ABC_TRANSPORTER_1"/>
    <property type="match status" value="1"/>
</dbReference>
<evidence type="ECO:0000313" key="13">
    <source>
        <dbReference type="Proteomes" id="UP000886889"/>
    </source>
</evidence>
<evidence type="ECO:0000256" key="2">
    <source>
        <dbReference type="ARBA" id="ARBA00022448"/>
    </source>
</evidence>
<feature type="domain" description="ABC transmembrane type-1" evidence="11">
    <location>
        <begin position="17"/>
        <end position="308"/>
    </location>
</feature>
<feature type="transmembrane region" description="Helical" evidence="9">
    <location>
        <begin position="127"/>
        <end position="148"/>
    </location>
</feature>
<dbReference type="Pfam" id="PF00005">
    <property type="entry name" value="ABC_tran"/>
    <property type="match status" value="1"/>
</dbReference>
<comment type="caution">
    <text evidence="12">The sequence shown here is derived from an EMBL/GenBank/DDBJ whole genome shotgun (WGS) entry which is preliminary data.</text>
</comment>
<feature type="transmembrane region" description="Helical" evidence="9">
    <location>
        <begin position="237"/>
        <end position="259"/>
    </location>
</feature>
<keyword evidence="5" id="KW-0547">Nucleotide-binding</keyword>
<dbReference type="InterPro" id="IPR011527">
    <property type="entry name" value="ABC1_TM_dom"/>
</dbReference>
<dbReference type="PROSITE" id="PS50929">
    <property type="entry name" value="ABC_TM1F"/>
    <property type="match status" value="1"/>
</dbReference>
<proteinExistence type="predicted"/>
<evidence type="ECO:0000259" key="10">
    <source>
        <dbReference type="PROSITE" id="PS50893"/>
    </source>
</evidence>
<evidence type="ECO:0000256" key="8">
    <source>
        <dbReference type="ARBA" id="ARBA00023136"/>
    </source>
</evidence>
<organism evidence="12 13">
    <name type="scientific">Candidatus Merdiplasma excrementigallinarum</name>
    <dbReference type="NCBI Taxonomy" id="2840864"/>
    <lineage>
        <taxon>Bacteria</taxon>
        <taxon>Bacillati</taxon>
        <taxon>Bacillota</taxon>
        <taxon>Clostridia</taxon>
        <taxon>Lachnospirales</taxon>
        <taxon>Lachnospiraceae</taxon>
        <taxon>Lachnospiraceae incertae sedis</taxon>
        <taxon>Candidatus Merdiplasma</taxon>
    </lineage>
</organism>
<dbReference type="Pfam" id="PF00664">
    <property type="entry name" value="ABC_membrane"/>
    <property type="match status" value="1"/>
</dbReference>
<feature type="transmembrane region" description="Helical" evidence="9">
    <location>
        <begin position="279"/>
        <end position="305"/>
    </location>
</feature>
<protein>
    <submittedName>
        <fullName evidence="12">ABC transporter ATP-binding protein</fullName>
    </submittedName>
</protein>
<dbReference type="Gene3D" id="1.20.1560.10">
    <property type="entry name" value="ABC transporter type 1, transmembrane domain"/>
    <property type="match status" value="1"/>
</dbReference>
<keyword evidence="7 9" id="KW-1133">Transmembrane helix</keyword>
<keyword evidence="3" id="KW-1003">Cell membrane</keyword>
<evidence type="ECO:0000259" key="11">
    <source>
        <dbReference type="PROSITE" id="PS50929"/>
    </source>
</evidence>
<keyword evidence="6 12" id="KW-0067">ATP-binding</keyword>
<evidence type="ECO:0000256" key="7">
    <source>
        <dbReference type="ARBA" id="ARBA00022989"/>
    </source>
</evidence>
<dbReference type="Proteomes" id="UP000886889">
    <property type="component" value="Unassembled WGS sequence"/>
</dbReference>
<dbReference type="GO" id="GO:0005886">
    <property type="term" value="C:plasma membrane"/>
    <property type="evidence" value="ECO:0007669"/>
    <property type="project" value="UniProtKB-SubCell"/>
</dbReference>
<feature type="transmembrane region" description="Helical" evidence="9">
    <location>
        <begin position="154"/>
        <end position="180"/>
    </location>
</feature>
<dbReference type="EMBL" id="DVOS01000057">
    <property type="protein sequence ID" value="HIV23636.1"/>
    <property type="molecule type" value="Genomic_DNA"/>
</dbReference>
<keyword evidence="8 9" id="KW-0472">Membrane</keyword>
<sequence>MLKLLRNMGRREWTMAAVCTIFILGQIYFDLSLPDYMSSLTVLIKTPGSTMGDILFTGGQMLGCTLASAVLSVLCGYLTARVASGFSYTIRERVFNRIADFGQQEMMAFSVPSLINRTTNDITQVQMLVSMGLQIMIKAPVMAVWAIIKIVNKSWTLSAITAGFVAALLAMMLVIIGVVVPRFRRVQKLTDHINLVARENLNGINVVHAYNAEEYQNEKFQKGSLELMRTQLFNQRAFAFLMPGVTFAMNALSLVIYWVGAAIVKNVPAADMAGRLASFSNIVVFGTYATYVVMTIMMLVMIIMLMPAAQVSAQRINEVLETEAELKEGCRTDAPERGTLEFRHVSFHYPSSGKDVLEDISFQVKQGETVAFIGATGSGKSTLAGLAARFYDATRGEVLVDGVNVKQYSFDGLYNRIGYVTQRAVLFSGDIRENVLFGESRGGDTDGEVRQALELAQAGEFVNKLPKGIHAPVAEGGTNLSGGQKQRVSIARALARKAEILIFDDSFSALDYRTDARLRAGLSRELKDTTRLIVAQRIGTIRDADKIIVLDEGRMVGMGTHQELMKTCPVYQEIARSQLSAEELGA</sequence>
<evidence type="ECO:0000313" key="12">
    <source>
        <dbReference type="EMBL" id="HIV23636.1"/>
    </source>
</evidence>
<name>A0A9D1T8M7_9FIRM</name>
<keyword evidence="2" id="KW-0813">Transport</keyword>
<dbReference type="InterPro" id="IPR027417">
    <property type="entry name" value="P-loop_NTPase"/>
</dbReference>
<feature type="transmembrane region" description="Helical" evidence="9">
    <location>
        <begin position="54"/>
        <end position="78"/>
    </location>
</feature>
<dbReference type="InterPro" id="IPR003593">
    <property type="entry name" value="AAA+_ATPase"/>
</dbReference>
<evidence type="ECO:0000256" key="3">
    <source>
        <dbReference type="ARBA" id="ARBA00022475"/>
    </source>
</evidence>
<dbReference type="GO" id="GO:0015421">
    <property type="term" value="F:ABC-type oligopeptide transporter activity"/>
    <property type="evidence" value="ECO:0007669"/>
    <property type="project" value="TreeGrafter"/>
</dbReference>
<dbReference type="Gene3D" id="3.40.50.300">
    <property type="entry name" value="P-loop containing nucleotide triphosphate hydrolases"/>
    <property type="match status" value="1"/>
</dbReference>
<dbReference type="GO" id="GO:0005524">
    <property type="term" value="F:ATP binding"/>
    <property type="evidence" value="ECO:0007669"/>
    <property type="project" value="UniProtKB-KW"/>
</dbReference>
<reference evidence="12" key="1">
    <citation type="submission" date="2020-10" db="EMBL/GenBank/DDBJ databases">
        <authorList>
            <person name="Gilroy R."/>
        </authorList>
    </citation>
    <scope>NUCLEOTIDE SEQUENCE</scope>
    <source>
        <strain evidence="12">ChiBcec6-7307</strain>
    </source>
</reference>